<evidence type="ECO:0008006" key="2">
    <source>
        <dbReference type="Google" id="ProtNLM"/>
    </source>
</evidence>
<dbReference type="Gene3D" id="3.40.50.2000">
    <property type="entry name" value="Glycogen Phosphorylase B"/>
    <property type="match status" value="1"/>
</dbReference>
<gene>
    <name evidence="1" type="ORF">S01H1_50064</name>
</gene>
<proteinExistence type="predicted"/>
<accession>X0W888</accession>
<sequence length="99" mass="11311">PSSFEGFGNAFLEAIYFGKPIVVNNYSIYAIDIKPKGFRTIELDDYVDSEAIELTRKVLETPTLVEEMVKHNYELGRKYYSYSVLRQGLKALLCNCFGV</sequence>
<organism evidence="1">
    <name type="scientific">marine sediment metagenome</name>
    <dbReference type="NCBI Taxonomy" id="412755"/>
    <lineage>
        <taxon>unclassified sequences</taxon>
        <taxon>metagenomes</taxon>
        <taxon>ecological metagenomes</taxon>
    </lineage>
</organism>
<dbReference type="AlphaFoldDB" id="X0W888"/>
<protein>
    <recommendedName>
        <fullName evidence="2">Glycosyl transferase family 1 domain-containing protein</fullName>
    </recommendedName>
</protein>
<dbReference type="SUPFAM" id="SSF53756">
    <property type="entry name" value="UDP-Glycosyltransferase/glycogen phosphorylase"/>
    <property type="match status" value="1"/>
</dbReference>
<feature type="non-terminal residue" evidence="1">
    <location>
        <position position="1"/>
    </location>
</feature>
<reference evidence="1" key="1">
    <citation type="journal article" date="2014" name="Front. Microbiol.">
        <title>High frequency of phylogenetically diverse reductive dehalogenase-homologous genes in deep subseafloor sedimentary metagenomes.</title>
        <authorList>
            <person name="Kawai M."/>
            <person name="Futagami T."/>
            <person name="Toyoda A."/>
            <person name="Takaki Y."/>
            <person name="Nishi S."/>
            <person name="Hori S."/>
            <person name="Arai W."/>
            <person name="Tsubouchi T."/>
            <person name="Morono Y."/>
            <person name="Uchiyama I."/>
            <person name="Ito T."/>
            <person name="Fujiyama A."/>
            <person name="Inagaki F."/>
            <person name="Takami H."/>
        </authorList>
    </citation>
    <scope>NUCLEOTIDE SEQUENCE</scope>
    <source>
        <strain evidence="1">Expedition CK06-06</strain>
    </source>
</reference>
<evidence type="ECO:0000313" key="1">
    <source>
        <dbReference type="EMBL" id="GAG26825.1"/>
    </source>
</evidence>
<comment type="caution">
    <text evidence="1">The sequence shown here is derived from an EMBL/GenBank/DDBJ whole genome shotgun (WGS) entry which is preliminary data.</text>
</comment>
<name>X0W888_9ZZZZ</name>
<dbReference type="EMBL" id="BARS01032240">
    <property type="protein sequence ID" value="GAG26825.1"/>
    <property type="molecule type" value="Genomic_DNA"/>
</dbReference>